<evidence type="ECO:0000256" key="6">
    <source>
        <dbReference type="ARBA" id="ARBA00022989"/>
    </source>
</evidence>
<dbReference type="EMBL" id="ML994171">
    <property type="protein sequence ID" value="KAF2198102.1"/>
    <property type="molecule type" value="Genomic_DNA"/>
</dbReference>
<keyword evidence="5 11" id="KW-0812">Transmembrane</keyword>
<comment type="caution">
    <text evidence="12">The sequence shown here is derived from an EMBL/GenBank/DDBJ whole genome shotgun (WGS) entry which is preliminary data.</text>
</comment>
<dbReference type="AlphaFoldDB" id="A0A9P4JK01"/>
<gene>
    <name evidence="12" type="ORF">GQ43DRAFT_443663</name>
</gene>
<keyword evidence="11" id="KW-0999">Mitochondrion inner membrane</keyword>
<evidence type="ECO:0000256" key="5">
    <source>
        <dbReference type="ARBA" id="ARBA00022692"/>
    </source>
</evidence>
<evidence type="ECO:0000256" key="11">
    <source>
        <dbReference type="RuleBase" id="RU363010"/>
    </source>
</evidence>
<comment type="subcellular location">
    <subcellularLocation>
        <location evidence="2">Membrane</location>
    </subcellularLocation>
    <subcellularLocation>
        <location evidence="11">Mitochondrion inner membrane</location>
        <topology evidence="11">Single-pass membrane protein</topology>
    </subcellularLocation>
</comment>
<protein>
    <recommendedName>
        <fullName evidence="4 11">MICOS complex subunit MIC12</fullName>
    </recommendedName>
    <alternativeName>
        <fullName evidence="10 11">Altered inheritance of mitochondria protein 5, mitochondrial</fullName>
    </alternativeName>
    <alternativeName>
        <fullName evidence="9 11">Found in mitochondrial proteome protein 51</fullName>
    </alternativeName>
</protein>
<accession>A0A9P4JK01</accession>
<evidence type="ECO:0000256" key="7">
    <source>
        <dbReference type="ARBA" id="ARBA00023128"/>
    </source>
</evidence>
<reference evidence="12" key="1">
    <citation type="journal article" date="2020" name="Stud. Mycol.">
        <title>101 Dothideomycetes genomes: a test case for predicting lifestyles and emergence of pathogens.</title>
        <authorList>
            <person name="Haridas S."/>
            <person name="Albert R."/>
            <person name="Binder M."/>
            <person name="Bloem J."/>
            <person name="Labutti K."/>
            <person name="Salamov A."/>
            <person name="Andreopoulos B."/>
            <person name="Baker S."/>
            <person name="Barry K."/>
            <person name="Bills G."/>
            <person name="Bluhm B."/>
            <person name="Cannon C."/>
            <person name="Castanera R."/>
            <person name="Culley D."/>
            <person name="Daum C."/>
            <person name="Ezra D."/>
            <person name="Gonzalez J."/>
            <person name="Henrissat B."/>
            <person name="Kuo A."/>
            <person name="Liang C."/>
            <person name="Lipzen A."/>
            <person name="Lutzoni F."/>
            <person name="Magnuson J."/>
            <person name="Mondo S."/>
            <person name="Nolan M."/>
            <person name="Ohm R."/>
            <person name="Pangilinan J."/>
            <person name="Park H.-J."/>
            <person name="Ramirez L."/>
            <person name="Alfaro M."/>
            <person name="Sun H."/>
            <person name="Tritt A."/>
            <person name="Yoshinaga Y."/>
            <person name="Zwiers L.-H."/>
            <person name="Turgeon B."/>
            <person name="Goodwin S."/>
            <person name="Spatafora J."/>
            <person name="Crous P."/>
            <person name="Grigoriev I."/>
        </authorList>
    </citation>
    <scope>NUCLEOTIDE SEQUENCE</scope>
    <source>
        <strain evidence="12">ATCC 74209</strain>
    </source>
</reference>
<dbReference type="InterPro" id="IPR031463">
    <property type="entry name" value="Mic12"/>
</dbReference>
<comment type="function">
    <text evidence="1 11">Component of the MICOS complex, a large protein complex of the mitochondrial inner membrane that plays crucial roles in the maintenance of crista junctions, inner membrane architecture, and formation of contact sites to the outer membrane.</text>
</comment>
<comment type="subunit">
    <text evidence="11">Component of the mitochondrial contact site and cristae organizing system (MICOS) complex.</text>
</comment>
<keyword evidence="8 11" id="KW-0472">Membrane</keyword>
<evidence type="ECO:0000256" key="8">
    <source>
        <dbReference type="ARBA" id="ARBA00023136"/>
    </source>
</evidence>
<dbReference type="GO" id="GO:0042407">
    <property type="term" value="P:cristae formation"/>
    <property type="evidence" value="ECO:0007669"/>
    <property type="project" value="InterPro"/>
</dbReference>
<keyword evidence="7 11" id="KW-0496">Mitochondrion</keyword>
<dbReference type="GO" id="GO:0061617">
    <property type="term" value="C:MICOS complex"/>
    <property type="evidence" value="ECO:0007669"/>
    <property type="project" value="UniProtKB-UniRule"/>
</dbReference>
<evidence type="ECO:0000313" key="12">
    <source>
        <dbReference type="EMBL" id="KAF2198102.1"/>
    </source>
</evidence>
<dbReference type="Proteomes" id="UP000799536">
    <property type="component" value="Unassembled WGS sequence"/>
</dbReference>
<evidence type="ECO:0000313" key="13">
    <source>
        <dbReference type="Proteomes" id="UP000799536"/>
    </source>
</evidence>
<dbReference type="GO" id="GO:0044284">
    <property type="term" value="C:mitochondrial crista junction"/>
    <property type="evidence" value="ECO:0007669"/>
    <property type="project" value="InterPro"/>
</dbReference>
<evidence type="ECO:0000256" key="1">
    <source>
        <dbReference type="ARBA" id="ARBA00002689"/>
    </source>
</evidence>
<evidence type="ECO:0000256" key="3">
    <source>
        <dbReference type="ARBA" id="ARBA00009188"/>
    </source>
</evidence>
<keyword evidence="13" id="KW-1185">Reference proteome</keyword>
<proteinExistence type="inferred from homology"/>
<evidence type="ECO:0000256" key="2">
    <source>
        <dbReference type="ARBA" id="ARBA00004370"/>
    </source>
</evidence>
<keyword evidence="6 11" id="KW-1133">Transmembrane helix</keyword>
<evidence type="ECO:0000256" key="9">
    <source>
        <dbReference type="ARBA" id="ARBA00032159"/>
    </source>
</evidence>
<evidence type="ECO:0000256" key="4">
    <source>
        <dbReference type="ARBA" id="ARBA00018170"/>
    </source>
</evidence>
<feature type="transmembrane region" description="Helical" evidence="11">
    <location>
        <begin position="6"/>
        <end position="24"/>
    </location>
</feature>
<sequence length="112" mass="12526">MGFTTGFFGGFTLTCATLYLSAIIHTKNRAQQAALLRQQAQVLKGVVEPISLEPEATAREVPVGLTEMAKDKWNREVENVVQKVYNTDWRKVREEMEDGASNILAKLRESGK</sequence>
<dbReference type="OrthoDB" id="4037694at2759"/>
<organism evidence="12 13">
    <name type="scientific">Delitschia confertaspora ATCC 74209</name>
    <dbReference type="NCBI Taxonomy" id="1513339"/>
    <lineage>
        <taxon>Eukaryota</taxon>
        <taxon>Fungi</taxon>
        <taxon>Dikarya</taxon>
        <taxon>Ascomycota</taxon>
        <taxon>Pezizomycotina</taxon>
        <taxon>Dothideomycetes</taxon>
        <taxon>Pleosporomycetidae</taxon>
        <taxon>Pleosporales</taxon>
        <taxon>Delitschiaceae</taxon>
        <taxon>Delitschia</taxon>
    </lineage>
</organism>
<evidence type="ECO:0000256" key="10">
    <source>
        <dbReference type="ARBA" id="ARBA00032985"/>
    </source>
</evidence>
<comment type="similarity">
    <text evidence="3 11">Belongs to the MICOS complex subunit Mic12 family.</text>
</comment>
<dbReference type="Pfam" id="PF17050">
    <property type="entry name" value="AIM5"/>
    <property type="match status" value="1"/>
</dbReference>
<name>A0A9P4JK01_9PLEO</name>